<keyword evidence="9" id="KW-1185">Reference proteome</keyword>
<dbReference type="Gene3D" id="1.20.5.4130">
    <property type="match status" value="1"/>
</dbReference>
<protein>
    <submittedName>
        <fullName evidence="8">Disease resistance protein RPM1-like protein</fullName>
    </submittedName>
</protein>
<sequence length="918" mass="105749">MAECVVKLLLERLSSFLIEETALLGRLGYELSEIKLELESIHSFLIDADRRKGNNQVVRTWVNQVRDVAYDIEDIIDEFMHKDQHRKGRFLKSFLHYPMEIISRSRLSSQIQQIKSRVQAISERRNRYGLDRVEEETRSYNVGNRWLNHGEASLFIESDDVVGLKEKLDLLVGWLTEEEPHQVVVSVVGMGGVGKTTLVAKALKAQTVKKHFDCYAWASVSQSYSIDELLRGVIKELFEPKKEEIPSDLQTMNARRLTQILNNYLQLKRYVIVLDDVWSIDALNDVKIAFPNNKCGSRIVLTTRNEDVALASGERSRFYLLQPLNETEAWNLFCKKAFWKEPGRRCPPSLHQLAQDIVHKCEGLPLAIVALSGLLSLKDTNAVEWAMVNNSLRWELSNNELLKRMKSILLLGFNDLPYYLKHCFLYCSIFPEDYLIKRKRLIRLWVAEGFVEERDRLTMEEVAEVYLKELLCRNMLQVNKTNHFGRVKAIRMHDLMRELALSICKEEKFFMDFDGHEATSNVQARRVAIYKSNASVRLSSCASRLRSLFFFMNDAAPSISLHSTESCFRLLRVLDLEGAPIANVPNEIVELFNLRYLNLKGTKVKELPKSIGSLRNLQTLNVSETNIKKLPKTIIQLQKLRHLLTYCVNSQITRSYKSYNLSSCVGVPEGICYLKNLQSLCCIEAKGDIIRQVGNLTQLRMFAILQVRAIDGPQLCTTICNMKRLLTLGVIAINEDEPLPLEALSSPPPHLQKLLLCGHLEKVPSWFSSLTNLAYLYLFWSRLQEETLSSLQALPNLVLLQLAKAYDGTKLCFYAGWFPALKKLRLCDMAQLNSLMIEDGALPCIQQLSLFRCRELKMVPMGIKYLGTLQELYLEEMSGEFIERLREDKCRDHMRVKHIPIIEHSYKREKKWITEILS</sequence>
<dbReference type="Gene3D" id="3.40.50.300">
    <property type="entry name" value="P-loop containing nucleotide triphosphate hydrolases"/>
    <property type="match status" value="1"/>
</dbReference>
<dbReference type="PANTHER" id="PTHR23155">
    <property type="entry name" value="DISEASE RESISTANCE PROTEIN RP"/>
    <property type="match status" value="1"/>
</dbReference>
<dbReference type="GO" id="GO:0098542">
    <property type="term" value="P:defense response to other organism"/>
    <property type="evidence" value="ECO:0007669"/>
    <property type="project" value="TreeGrafter"/>
</dbReference>
<dbReference type="InterPro" id="IPR002182">
    <property type="entry name" value="NB-ARC"/>
</dbReference>
<evidence type="ECO:0000256" key="1">
    <source>
        <dbReference type="ARBA" id="ARBA00022737"/>
    </source>
</evidence>
<comment type="caution">
    <text evidence="8">The sequence shown here is derived from an EMBL/GenBank/DDBJ whole genome shotgun (WGS) entry which is preliminary data.</text>
</comment>
<dbReference type="SUPFAM" id="SSF52540">
    <property type="entry name" value="P-loop containing nucleoside triphosphate hydrolases"/>
    <property type="match status" value="1"/>
</dbReference>
<evidence type="ECO:0000313" key="9">
    <source>
        <dbReference type="Proteomes" id="UP000283530"/>
    </source>
</evidence>
<dbReference type="PANTHER" id="PTHR23155:SF1232">
    <property type="entry name" value="OS09G0270700 PROTEIN"/>
    <property type="match status" value="1"/>
</dbReference>
<dbReference type="SUPFAM" id="SSF52058">
    <property type="entry name" value="L domain-like"/>
    <property type="match status" value="1"/>
</dbReference>
<organism evidence="8 9">
    <name type="scientific">Cinnamomum micranthum f. kanehirae</name>
    <dbReference type="NCBI Taxonomy" id="337451"/>
    <lineage>
        <taxon>Eukaryota</taxon>
        <taxon>Viridiplantae</taxon>
        <taxon>Streptophyta</taxon>
        <taxon>Embryophyta</taxon>
        <taxon>Tracheophyta</taxon>
        <taxon>Spermatophyta</taxon>
        <taxon>Magnoliopsida</taxon>
        <taxon>Magnoliidae</taxon>
        <taxon>Laurales</taxon>
        <taxon>Lauraceae</taxon>
        <taxon>Cinnamomum</taxon>
    </lineage>
</organism>
<evidence type="ECO:0000259" key="7">
    <source>
        <dbReference type="Pfam" id="PF23598"/>
    </source>
</evidence>
<gene>
    <name evidence="8" type="ORF">CKAN_01369500</name>
</gene>
<dbReference type="InterPro" id="IPR058922">
    <property type="entry name" value="WHD_DRP"/>
</dbReference>
<dbReference type="InterPro" id="IPR036388">
    <property type="entry name" value="WH-like_DNA-bd_sf"/>
</dbReference>
<name>A0A3S3P7M9_9MAGN</name>
<keyword evidence="2" id="KW-0547">Nucleotide-binding</keyword>
<dbReference type="Gene3D" id="1.10.8.430">
    <property type="entry name" value="Helical domain of apoptotic protease-activating factors"/>
    <property type="match status" value="1"/>
</dbReference>
<dbReference type="FunFam" id="1.10.10.10:FF:000322">
    <property type="entry name" value="Probable disease resistance protein At1g63360"/>
    <property type="match status" value="1"/>
</dbReference>
<feature type="domain" description="Disease resistance R13L4/SHOC-2-like LRR" evidence="7">
    <location>
        <begin position="545"/>
        <end position="874"/>
    </location>
</feature>
<evidence type="ECO:0000259" key="5">
    <source>
        <dbReference type="Pfam" id="PF18052"/>
    </source>
</evidence>
<evidence type="ECO:0000259" key="4">
    <source>
        <dbReference type="Pfam" id="PF00931"/>
    </source>
</evidence>
<feature type="domain" description="Disease resistance N-terminal" evidence="5">
    <location>
        <begin position="5"/>
        <end position="92"/>
    </location>
</feature>
<dbReference type="Pfam" id="PF18052">
    <property type="entry name" value="Rx_N"/>
    <property type="match status" value="1"/>
</dbReference>
<reference evidence="8 9" key="1">
    <citation type="journal article" date="2019" name="Nat. Plants">
        <title>Stout camphor tree genome fills gaps in understanding of flowering plant genome evolution.</title>
        <authorList>
            <person name="Chaw S.M."/>
            <person name="Liu Y.C."/>
            <person name="Wu Y.W."/>
            <person name="Wang H.Y."/>
            <person name="Lin C.I."/>
            <person name="Wu C.S."/>
            <person name="Ke H.M."/>
            <person name="Chang L.Y."/>
            <person name="Hsu C.Y."/>
            <person name="Yang H.T."/>
            <person name="Sudianto E."/>
            <person name="Hsu M.H."/>
            <person name="Wu K.P."/>
            <person name="Wang L.N."/>
            <person name="Leebens-Mack J.H."/>
            <person name="Tsai I.J."/>
        </authorList>
    </citation>
    <scope>NUCLEOTIDE SEQUENCE [LARGE SCALE GENOMIC DNA]</scope>
    <source>
        <strain evidence="9">cv. Chaw 1501</strain>
        <tissue evidence="8">Young leaves</tissue>
    </source>
</reference>
<dbReference type="Gene3D" id="1.10.10.10">
    <property type="entry name" value="Winged helix-like DNA-binding domain superfamily/Winged helix DNA-binding domain"/>
    <property type="match status" value="1"/>
</dbReference>
<dbReference type="InterPro" id="IPR055414">
    <property type="entry name" value="LRR_R13L4/SHOC2-like"/>
</dbReference>
<dbReference type="InterPro" id="IPR032675">
    <property type="entry name" value="LRR_dom_sf"/>
</dbReference>
<dbReference type="InterPro" id="IPR038005">
    <property type="entry name" value="RX-like_CC"/>
</dbReference>
<accession>A0A3S3P7M9</accession>
<evidence type="ECO:0000313" key="8">
    <source>
        <dbReference type="EMBL" id="RWR84865.1"/>
    </source>
</evidence>
<dbReference type="InterPro" id="IPR044974">
    <property type="entry name" value="Disease_R_plants"/>
</dbReference>
<dbReference type="InterPro" id="IPR041118">
    <property type="entry name" value="Rx_N"/>
</dbReference>
<feature type="domain" description="NB-ARC" evidence="4">
    <location>
        <begin position="166"/>
        <end position="340"/>
    </location>
</feature>
<proteinExistence type="predicted"/>
<dbReference type="CDD" id="cd14798">
    <property type="entry name" value="RX-CC_like"/>
    <property type="match status" value="1"/>
</dbReference>
<dbReference type="Pfam" id="PF00931">
    <property type="entry name" value="NB-ARC"/>
    <property type="match status" value="1"/>
</dbReference>
<dbReference type="GO" id="GO:0043531">
    <property type="term" value="F:ADP binding"/>
    <property type="evidence" value="ECO:0007669"/>
    <property type="project" value="InterPro"/>
</dbReference>
<dbReference type="OrthoDB" id="690341at2759"/>
<feature type="domain" description="Disease resistance protein winged helix" evidence="6">
    <location>
        <begin position="429"/>
        <end position="500"/>
    </location>
</feature>
<dbReference type="InterPro" id="IPR042197">
    <property type="entry name" value="Apaf_helical"/>
</dbReference>
<dbReference type="AlphaFoldDB" id="A0A3S3P7M9"/>
<dbReference type="FunFam" id="3.40.50.300:FF:001091">
    <property type="entry name" value="Probable disease resistance protein At1g61300"/>
    <property type="match status" value="1"/>
</dbReference>
<dbReference type="Pfam" id="PF23559">
    <property type="entry name" value="WHD_DRP"/>
    <property type="match status" value="1"/>
</dbReference>
<evidence type="ECO:0000256" key="3">
    <source>
        <dbReference type="ARBA" id="ARBA00022821"/>
    </source>
</evidence>
<keyword evidence="3" id="KW-0611">Plant defense</keyword>
<dbReference type="InterPro" id="IPR027417">
    <property type="entry name" value="P-loop_NTPase"/>
</dbReference>
<dbReference type="Pfam" id="PF23598">
    <property type="entry name" value="LRR_14"/>
    <property type="match status" value="1"/>
</dbReference>
<dbReference type="EMBL" id="QPKB01000005">
    <property type="protein sequence ID" value="RWR84865.1"/>
    <property type="molecule type" value="Genomic_DNA"/>
</dbReference>
<keyword evidence="1" id="KW-0677">Repeat</keyword>
<evidence type="ECO:0000259" key="6">
    <source>
        <dbReference type="Pfam" id="PF23559"/>
    </source>
</evidence>
<evidence type="ECO:0000256" key="2">
    <source>
        <dbReference type="ARBA" id="ARBA00022741"/>
    </source>
</evidence>
<dbReference type="Gene3D" id="3.80.10.10">
    <property type="entry name" value="Ribonuclease Inhibitor"/>
    <property type="match status" value="1"/>
</dbReference>
<dbReference type="Proteomes" id="UP000283530">
    <property type="component" value="Unassembled WGS sequence"/>
</dbReference>
<dbReference type="PRINTS" id="PR00364">
    <property type="entry name" value="DISEASERSIST"/>
</dbReference>